<name>D1NZP0_9GAMM</name>
<dbReference type="Proteomes" id="UP000005512">
    <property type="component" value="Unassembled WGS sequence"/>
</dbReference>
<organism evidence="1 2">
    <name type="scientific">Providencia rustigianii DSM 4541</name>
    <dbReference type="NCBI Taxonomy" id="500637"/>
    <lineage>
        <taxon>Bacteria</taxon>
        <taxon>Pseudomonadati</taxon>
        <taxon>Pseudomonadota</taxon>
        <taxon>Gammaproteobacteria</taxon>
        <taxon>Enterobacterales</taxon>
        <taxon>Morganellaceae</taxon>
        <taxon>Providencia</taxon>
    </lineage>
</organism>
<dbReference type="EMBL" id="ABXV02000013">
    <property type="protein sequence ID" value="EFB73306.1"/>
    <property type="molecule type" value="Genomic_DNA"/>
</dbReference>
<evidence type="ECO:0008006" key="3">
    <source>
        <dbReference type="Google" id="ProtNLM"/>
    </source>
</evidence>
<gene>
    <name evidence="1" type="ORF">PROVRUST_05394</name>
</gene>
<keyword evidence="2" id="KW-1185">Reference proteome</keyword>
<evidence type="ECO:0000313" key="1">
    <source>
        <dbReference type="EMBL" id="EFB73306.1"/>
    </source>
</evidence>
<sequence>MAMQQNSTTLERRYMPLSIQQRAHGMNKVAEIKSKTLGLSNQELKLFIKEMRDRFNDDYENNKKLLGIIFYMAGIDKTRYNCEFEELTSTEIFNLVKSINYIKAASALLPKNLTLPLN</sequence>
<protein>
    <recommendedName>
        <fullName evidence="3">Phage-related protein</fullName>
    </recommendedName>
</protein>
<comment type="caution">
    <text evidence="1">The sequence shown here is derived from an EMBL/GenBank/DDBJ whole genome shotgun (WGS) entry which is preliminary data.</text>
</comment>
<proteinExistence type="predicted"/>
<dbReference type="AlphaFoldDB" id="D1NZP0"/>
<dbReference type="STRING" id="500637.PROVRUST_05394"/>
<dbReference type="eggNOG" id="ENOG5032WZR">
    <property type="taxonomic scope" value="Bacteria"/>
</dbReference>
<accession>D1NZP0</accession>
<reference evidence="1" key="1">
    <citation type="submission" date="2009-12" db="EMBL/GenBank/DDBJ databases">
        <authorList>
            <person name="Weinstock G."/>
            <person name="Sodergren E."/>
            <person name="Clifton S."/>
            <person name="Fulton L."/>
            <person name="Fulton B."/>
            <person name="Courtney L."/>
            <person name="Fronick C."/>
            <person name="Harrison M."/>
            <person name="Strong C."/>
            <person name="Farmer C."/>
            <person name="Delahaunty K."/>
            <person name="Markovic C."/>
            <person name="Hall O."/>
            <person name="Minx P."/>
            <person name="Tomlinson C."/>
            <person name="Mitreva M."/>
            <person name="Nelson J."/>
            <person name="Hou S."/>
            <person name="Wollam A."/>
            <person name="Pepin K.H."/>
            <person name="Johnson M."/>
            <person name="Bhonagiri V."/>
            <person name="Nash W.E."/>
            <person name="Warren W."/>
            <person name="Chinwalla A."/>
            <person name="Mardis E.R."/>
            <person name="Wilson R.K."/>
        </authorList>
    </citation>
    <scope>NUCLEOTIDE SEQUENCE [LARGE SCALE GENOMIC DNA]</scope>
    <source>
        <strain evidence="1">DSM 4541</strain>
    </source>
</reference>
<evidence type="ECO:0000313" key="2">
    <source>
        <dbReference type="Proteomes" id="UP000005512"/>
    </source>
</evidence>
<dbReference type="InterPro" id="IPR035232">
    <property type="entry name" value="DUF5347"/>
</dbReference>
<dbReference type="Pfam" id="PF17282">
    <property type="entry name" value="DUF5347"/>
    <property type="match status" value="1"/>
</dbReference>
<dbReference type="HOGENOM" id="CLU_155841_0_0_6"/>